<dbReference type="InterPro" id="IPR002347">
    <property type="entry name" value="SDR_fam"/>
</dbReference>
<dbReference type="RefSeq" id="WP_311694214.1">
    <property type="nucleotide sequence ID" value="NZ_JAVRHL010000006.1"/>
</dbReference>
<evidence type="ECO:0000256" key="1">
    <source>
        <dbReference type="ARBA" id="ARBA00006484"/>
    </source>
</evidence>
<reference evidence="2 3" key="1">
    <citation type="submission" date="2023-09" db="EMBL/GenBank/DDBJ databases">
        <authorList>
            <person name="Rey-Velasco X."/>
        </authorList>
    </citation>
    <scope>NUCLEOTIDE SEQUENCE [LARGE SCALE GENOMIC DNA]</scope>
    <source>
        <strain evidence="2 3">F158</strain>
    </source>
</reference>
<protein>
    <submittedName>
        <fullName evidence="2">SDR family oxidoreductase</fullName>
    </submittedName>
</protein>
<dbReference type="EMBL" id="JAVRHL010000006">
    <property type="protein sequence ID" value="MDT0684581.1"/>
    <property type="molecule type" value="Genomic_DNA"/>
</dbReference>
<dbReference type="PANTHER" id="PTHR42879:SF6">
    <property type="entry name" value="NADPH-DEPENDENT REDUCTASE BACG"/>
    <property type="match status" value="1"/>
</dbReference>
<dbReference type="Pfam" id="PF13561">
    <property type="entry name" value="adh_short_C2"/>
    <property type="match status" value="1"/>
</dbReference>
<dbReference type="SUPFAM" id="SSF51735">
    <property type="entry name" value="NAD(P)-binding Rossmann-fold domains"/>
    <property type="match status" value="1"/>
</dbReference>
<comment type="similarity">
    <text evidence="1">Belongs to the short-chain dehydrogenases/reductases (SDR) family.</text>
</comment>
<keyword evidence="3" id="KW-1185">Reference proteome</keyword>
<dbReference type="InterPro" id="IPR050259">
    <property type="entry name" value="SDR"/>
</dbReference>
<accession>A0ABU3DLJ3</accession>
<dbReference type="PRINTS" id="PR00081">
    <property type="entry name" value="GDHRDH"/>
</dbReference>
<gene>
    <name evidence="2" type="ORF">RM543_18110</name>
</gene>
<sequence length="262" mass="27371">MDLGLRNKRALVLASSQGLGRGVATALSAEGAVFTITGRDASKLQDVAYQIAAETGGEVDYIEADLADPDSARKIAEAVTARRGGVDILVNNCGGPPPGTARDITGEQVMAQTQAMIGSIIDLTNRLLPTMVERGWGRILTLASSGVEQPIPNLAMSNTLRSALVGWTKSLATEVAAQGVTCNMLLPGRVDTARTRQIDEANAKKQGKSVDDIRAASQASIPMGRYGEVSEYAAVACFLCSTPASYITGSKLRCDGGSIRSV</sequence>
<dbReference type="Gene3D" id="3.40.50.720">
    <property type="entry name" value="NAD(P)-binding Rossmann-like Domain"/>
    <property type="match status" value="1"/>
</dbReference>
<dbReference type="InterPro" id="IPR036291">
    <property type="entry name" value="NAD(P)-bd_dom_sf"/>
</dbReference>
<comment type="caution">
    <text evidence="2">The sequence shown here is derived from an EMBL/GenBank/DDBJ whole genome shotgun (WGS) entry which is preliminary data.</text>
</comment>
<organism evidence="2 3">
    <name type="scientific">Tropicimonas omnivorans</name>
    <dbReference type="NCBI Taxonomy" id="3075590"/>
    <lineage>
        <taxon>Bacteria</taxon>
        <taxon>Pseudomonadati</taxon>
        <taxon>Pseudomonadota</taxon>
        <taxon>Alphaproteobacteria</taxon>
        <taxon>Rhodobacterales</taxon>
        <taxon>Roseobacteraceae</taxon>
        <taxon>Tropicimonas</taxon>
    </lineage>
</organism>
<evidence type="ECO:0000313" key="3">
    <source>
        <dbReference type="Proteomes" id="UP001265259"/>
    </source>
</evidence>
<dbReference type="CDD" id="cd05344">
    <property type="entry name" value="BKR_like_SDR_like"/>
    <property type="match status" value="1"/>
</dbReference>
<dbReference type="PANTHER" id="PTHR42879">
    <property type="entry name" value="3-OXOACYL-(ACYL-CARRIER-PROTEIN) REDUCTASE"/>
    <property type="match status" value="1"/>
</dbReference>
<dbReference type="PRINTS" id="PR00080">
    <property type="entry name" value="SDRFAMILY"/>
</dbReference>
<dbReference type="Proteomes" id="UP001265259">
    <property type="component" value="Unassembled WGS sequence"/>
</dbReference>
<proteinExistence type="inferred from homology"/>
<name>A0ABU3DLJ3_9RHOB</name>
<evidence type="ECO:0000313" key="2">
    <source>
        <dbReference type="EMBL" id="MDT0684581.1"/>
    </source>
</evidence>